<name>A0A926ENZ5_9FIRM</name>
<dbReference type="EMBL" id="JACRSY010000098">
    <property type="protein sequence ID" value="MBC8581772.1"/>
    <property type="molecule type" value="Genomic_DNA"/>
</dbReference>
<sequence>MNTLDKALIGVYLDSIERVLNGMQLFAERGYEDLIEARTDKGKQCIEEIKGILDKTN</sequence>
<accession>A0A926ENZ5</accession>
<gene>
    <name evidence="1" type="ORF">H8718_20090</name>
</gene>
<dbReference type="RefSeq" id="WP_249334841.1">
    <property type="nucleotide sequence ID" value="NZ_JACRSY010000098.1"/>
</dbReference>
<reference evidence="1" key="1">
    <citation type="submission" date="2020-08" db="EMBL/GenBank/DDBJ databases">
        <title>Genome public.</title>
        <authorList>
            <person name="Liu C."/>
            <person name="Sun Q."/>
        </authorList>
    </citation>
    <scope>NUCLEOTIDE SEQUENCE</scope>
    <source>
        <strain evidence="1">NSJ-12</strain>
    </source>
</reference>
<evidence type="ECO:0000313" key="2">
    <source>
        <dbReference type="Proteomes" id="UP000655830"/>
    </source>
</evidence>
<organism evidence="1 2">
    <name type="scientific">Zhenhengia yiwuensis</name>
    <dbReference type="NCBI Taxonomy" id="2763666"/>
    <lineage>
        <taxon>Bacteria</taxon>
        <taxon>Bacillati</taxon>
        <taxon>Bacillota</taxon>
        <taxon>Clostridia</taxon>
        <taxon>Lachnospirales</taxon>
        <taxon>Lachnospiraceae</taxon>
        <taxon>Zhenhengia</taxon>
    </lineage>
</organism>
<keyword evidence="2" id="KW-1185">Reference proteome</keyword>
<dbReference type="Proteomes" id="UP000655830">
    <property type="component" value="Unassembled WGS sequence"/>
</dbReference>
<proteinExistence type="predicted"/>
<evidence type="ECO:0000313" key="1">
    <source>
        <dbReference type="EMBL" id="MBC8581772.1"/>
    </source>
</evidence>
<comment type="caution">
    <text evidence="1">The sequence shown here is derived from an EMBL/GenBank/DDBJ whole genome shotgun (WGS) entry which is preliminary data.</text>
</comment>
<dbReference type="AlphaFoldDB" id="A0A926ENZ5"/>
<protein>
    <submittedName>
        <fullName evidence="1">Uncharacterized protein</fullName>
    </submittedName>
</protein>